<keyword evidence="4" id="KW-1133">Transmembrane helix</keyword>
<dbReference type="PANTHER" id="PTHR34478:SF1">
    <property type="entry name" value="PROTEIN LEMA"/>
    <property type="match status" value="1"/>
</dbReference>
<name>A0A7S6UN98_9GAMM</name>
<comment type="subcellular location">
    <subcellularLocation>
        <location evidence="1">Membrane</location>
        <topology evidence="1">Single-pass membrane protein</topology>
    </subcellularLocation>
</comment>
<gene>
    <name evidence="7" type="ORF">INQ42_11855</name>
</gene>
<protein>
    <submittedName>
        <fullName evidence="7">LemA family protein</fullName>
    </submittedName>
</protein>
<feature type="coiled-coil region" evidence="6">
    <location>
        <begin position="121"/>
        <end position="148"/>
    </location>
</feature>
<evidence type="ECO:0000256" key="2">
    <source>
        <dbReference type="ARBA" id="ARBA00008854"/>
    </source>
</evidence>
<keyword evidence="6" id="KW-0175">Coiled coil</keyword>
<sequence length="197" mass="21548">MFSFLILLGLVLLFIFWVVAIYNGLIAARNAYKNAFAQIDVQLQRRFELIPNLVEIAKRYMAHERETLEAVMTARSAAMSGAAAAKSVPGDPAAMARLGSSEGVLGGALGRLMMVAEAYPELQANQTMRELTEELRSTENRVAFSRQAYNDGVTVYNNRREVFPASLIAGNCGFRPAGLLAIPSAEAEMRQSPKVAF</sequence>
<evidence type="ECO:0000256" key="4">
    <source>
        <dbReference type="ARBA" id="ARBA00022989"/>
    </source>
</evidence>
<keyword evidence="5" id="KW-0472">Membrane</keyword>
<reference evidence="7 8" key="1">
    <citation type="submission" date="2020-10" db="EMBL/GenBank/DDBJ databases">
        <title>complete genome sequencing of Lysobacter sp. H23M41.</title>
        <authorList>
            <person name="Bae J.-W."/>
            <person name="Lee S.-Y."/>
        </authorList>
    </citation>
    <scope>NUCLEOTIDE SEQUENCE [LARGE SCALE GENOMIC DNA]</scope>
    <source>
        <strain evidence="7 8">H23M41</strain>
    </source>
</reference>
<evidence type="ECO:0000313" key="7">
    <source>
        <dbReference type="EMBL" id="QOW23421.1"/>
    </source>
</evidence>
<keyword evidence="8" id="KW-1185">Reference proteome</keyword>
<dbReference type="Proteomes" id="UP000593932">
    <property type="component" value="Chromosome"/>
</dbReference>
<dbReference type="SUPFAM" id="SSF140478">
    <property type="entry name" value="LemA-like"/>
    <property type="match status" value="1"/>
</dbReference>
<evidence type="ECO:0000256" key="5">
    <source>
        <dbReference type="ARBA" id="ARBA00023136"/>
    </source>
</evidence>
<evidence type="ECO:0000256" key="3">
    <source>
        <dbReference type="ARBA" id="ARBA00022692"/>
    </source>
</evidence>
<organism evidence="7 8">
    <name type="scientific">Novilysobacter avium</name>
    <dbReference type="NCBI Taxonomy" id="2781023"/>
    <lineage>
        <taxon>Bacteria</taxon>
        <taxon>Pseudomonadati</taxon>
        <taxon>Pseudomonadota</taxon>
        <taxon>Gammaproteobacteria</taxon>
        <taxon>Lysobacterales</taxon>
        <taxon>Lysobacteraceae</taxon>
        <taxon>Novilysobacter</taxon>
    </lineage>
</organism>
<evidence type="ECO:0000256" key="1">
    <source>
        <dbReference type="ARBA" id="ARBA00004167"/>
    </source>
</evidence>
<proteinExistence type="inferred from homology"/>
<dbReference type="InterPro" id="IPR007156">
    <property type="entry name" value="MamQ_LemA"/>
</dbReference>
<evidence type="ECO:0000256" key="6">
    <source>
        <dbReference type="SAM" id="Coils"/>
    </source>
</evidence>
<dbReference type="EMBL" id="CP063657">
    <property type="protein sequence ID" value="QOW23421.1"/>
    <property type="molecule type" value="Genomic_DNA"/>
</dbReference>
<evidence type="ECO:0000313" key="8">
    <source>
        <dbReference type="Proteomes" id="UP000593932"/>
    </source>
</evidence>
<dbReference type="InterPro" id="IPR023353">
    <property type="entry name" value="LemA-like_dom_sf"/>
</dbReference>
<dbReference type="Gene3D" id="1.20.1440.20">
    <property type="entry name" value="LemA-like domain"/>
    <property type="match status" value="1"/>
</dbReference>
<dbReference type="Pfam" id="PF04011">
    <property type="entry name" value="LemA"/>
    <property type="match status" value="1"/>
</dbReference>
<comment type="similarity">
    <text evidence="2">Belongs to the LemA family.</text>
</comment>
<keyword evidence="3" id="KW-0812">Transmembrane</keyword>
<dbReference type="PANTHER" id="PTHR34478">
    <property type="entry name" value="PROTEIN LEMA"/>
    <property type="match status" value="1"/>
</dbReference>
<accession>A0A7S6UN98</accession>